<name>A0A379LQM8_9GAMM</name>
<reference evidence="2 3" key="1">
    <citation type="submission" date="2018-06" db="EMBL/GenBank/DDBJ databases">
        <authorList>
            <consortium name="Pathogen Informatics"/>
            <person name="Doyle S."/>
        </authorList>
    </citation>
    <scope>NUCLEOTIDE SEQUENCE [LARGE SCALE GENOMIC DNA]</scope>
    <source>
        <strain evidence="2 3">NCTC10526</strain>
    </source>
</reference>
<evidence type="ECO:0000313" key="2">
    <source>
        <dbReference type="EMBL" id="SUD92054.1"/>
    </source>
</evidence>
<dbReference type="GO" id="GO:0004806">
    <property type="term" value="F:triacylglycerol lipase activity"/>
    <property type="evidence" value="ECO:0007669"/>
    <property type="project" value="UniProtKB-EC"/>
</dbReference>
<feature type="domain" description="AB hydrolase-1" evidence="1">
    <location>
        <begin position="68"/>
        <end position="296"/>
    </location>
</feature>
<dbReference type="RefSeq" id="WP_028857739.1">
    <property type="nucleotide sequence ID" value="NZ_CAJHAQ010000001.1"/>
</dbReference>
<dbReference type="InterPro" id="IPR029058">
    <property type="entry name" value="AB_hydrolase_fold"/>
</dbReference>
<dbReference type="EMBL" id="UGVC01000001">
    <property type="protein sequence ID" value="SUD92054.1"/>
    <property type="molecule type" value="Genomic_DNA"/>
</dbReference>
<dbReference type="Proteomes" id="UP000254123">
    <property type="component" value="Unassembled WGS sequence"/>
</dbReference>
<evidence type="ECO:0000259" key="1">
    <source>
        <dbReference type="Pfam" id="PF00561"/>
    </source>
</evidence>
<dbReference type="PRINTS" id="PR00111">
    <property type="entry name" value="ABHYDROLASE"/>
</dbReference>
<dbReference type="PRINTS" id="PR00412">
    <property type="entry name" value="EPOXHYDRLASE"/>
</dbReference>
<accession>A0A379LQM8</accession>
<keyword evidence="3" id="KW-1185">Reference proteome</keyword>
<protein>
    <submittedName>
        <fullName evidence="2">Lipase 3</fullName>
        <ecNumber evidence="2">3.1.1.3</ecNumber>
    </submittedName>
</protein>
<dbReference type="InterPro" id="IPR000073">
    <property type="entry name" value="AB_hydrolase_1"/>
</dbReference>
<dbReference type="GO" id="GO:0016020">
    <property type="term" value="C:membrane"/>
    <property type="evidence" value="ECO:0007669"/>
    <property type="project" value="TreeGrafter"/>
</dbReference>
<dbReference type="PROSITE" id="PS51257">
    <property type="entry name" value="PROKAR_LIPOPROTEIN"/>
    <property type="match status" value="1"/>
</dbReference>
<dbReference type="Gene3D" id="3.40.50.1820">
    <property type="entry name" value="alpha/beta hydrolase"/>
    <property type="match status" value="1"/>
</dbReference>
<organism evidence="2 3">
    <name type="scientific">Psychrobacter phenylpyruvicus</name>
    <dbReference type="NCBI Taxonomy" id="29432"/>
    <lineage>
        <taxon>Bacteria</taxon>
        <taxon>Pseudomonadati</taxon>
        <taxon>Pseudomonadota</taxon>
        <taxon>Gammaproteobacteria</taxon>
        <taxon>Moraxellales</taxon>
        <taxon>Moraxellaceae</taxon>
        <taxon>Psychrobacter</taxon>
    </lineage>
</organism>
<proteinExistence type="predicted"/>
<dbReference type="AlphaFoldDB" id="A0A379LQM8"/>
<dbReference type="EC" id="3.1.1.3" evidence="2"/>
<evidence type="ECO:0000313" key="3">
    <source>
        <dbReference type="Proteomes" id="UP000254123"/>
    </source>
</evidence>
<dbReference type="InterPro" id="IPR000639">
    <property type="entry name" value="Epox_hydrolase-like"/>
</dbReference>
<dbReference type="PANTHER" id="PTHR43798:SF33">
    <property type="entry name" value="HYDROLASE, PUTATIVE (AFU_ORTHOLOGUE AFUA_2G14860)-RELATED"/>
    <property type="match status" value="1"/>
</dbReference>
<dbReference type="PANTHER" id="PTHR43798">
    <property type="entry name" value="MONOACYLGLYCEROL LIPASE"/>
    <property type="match status" value="1"/>
</dbReference>
<dbReference type="Pfam" id="PF00561">
    <property type="entry name" value="Abhydrolase_1"/>
    <property type="match status" value="1"/>
</dbReference>
<dbReference type="STRING" id="1123034.GCA_000685805_00042"/>
<dbReference type="SUPFAM" id="SSF53474">
    <property type="entry name" value="alpha/beta-Hydrolases"/>
    <property type="match status" value="1"/>
</dbReference>
<keyword evidence="2" id="KW-0378">Hydrolase</keyword>
<dbReference type="InterPro" id="IPR050266">
    <property type="entry name" value="AB_hydrolase_sf"/>
</dbReference>
<gene>
    <name evidence="2" type="primary">lip3</name>
    <name evidence="2" type="ORF">NCTC10526_02435</name>
</gene>
<sequence>MTLLKKGLAAVLALSVIGCTTPNSVTVATTQKLVQYERNKADLAIKSHKLSTGETLVYAENENTSGEPLLLIHGFGANKDNFIFIAKEFKDYHVIIPDLLGFGESDKPMDADYQAKAQAERLHELMQAKGMASNLHVGGNSMGGTISTAYASLYPEEVKSLWLIDTGGFLSVGLADALQSGTLDDNPLLVKDYEDFENMMQLVMNKPPYLPKTFKAIMAQERIDNQQLEAKILKQIVVDSMEDEAKIIAEHNIPTLVVWGEKDQVIKPETADYIAKLIPQAKVIMMPEIGHAPMVEAVKQTADDYKAFRESLKQKPKQ</sequence>